<dbReference type="AlphaFoldDB" id="A0A180GA43"/>
<reference evidence="2" key="2">
    <citation type="submission" date="2016-05" db="EMBL/GenBank/DDBJ databases">
        <title>Comparative analysis highlights variable genome content of wheat rusts and divergence of the mating loci.</title>
        <authorList>
            <person name="Cuomo C.A."/>
            <person name="Bakkeren G."/>
            <person name="Szabo L."/>
            <person name="Khalil H."/>
            <person name="Joly D."/>
            <person name="Goldberg J."/>
            <person name="Young S."/>
            <person name="Zeng Q."/>
            <person name="Fellers J."/>
        </authorList>
    </citation>
    <scope>NUCLEOTIDE SEQUENCE [LARGE SCALE GENOMIC DNA]</scope>
    <source>
        <strain evidence="2">1-1 BBBD Race 1</strain>
    </source>
</reference>
<dbReference type="PANTHER" id="PTHR47501:SF5">
    <property type="entry name" value="HAT C-TERMINAL DIMERISATION DOMAIN-CONTAINING PROTEIN"/>
    <property type="match status" value="1"/>
</dbReference>
<dbReference type="PANTHER" id="PTHR47501">
    <property type="entry name" value="TRANSPOSASE-RELATED"/>
    <property type="match status" value="1"/>
</dbReference>
<reference evidence="3 4" key="3">
    <citation type="journal article" date="2017" name="G3 (Bethesda)">
        <title>Comparative analysis highlights variable genome content of wheat rusts and divergence of the mating loci.</title>
        <authorList>
            <person name="Cuomo C.A."/>
            <person name="Bakkeren G."/>
            <person name="Khalil H.B."/>
            <person name="Panwar V."/>
            <person name="Joly D."/>
            <person name="Linning R."/>
            <person name="Sakthikumar S."/>
            <person name="Song X."/>
            <person name="Adiconis X."/>
            <person name="Fan L."/>
            <person name="Goldberg J.M."/>
            <person name="Levin J.Z."/>
            <person name="Young S."/>
            <person name="Zeng Q."/>
            <person name="Anikster Y."/>
            <person name="Bruce M."/>
            <person name="Wang M."/>
            <person name="Yin C."/>
            <person name="McCallum B."/>
            <person name="Szabo L.J."/>
            <person name="Hulbert S."/>
            <person name="Chen X."/>
            <person name="Fellers J.P."/>
        </authorList>
    </citation>
    <scope>NUCLEOTIDE SEQUENCE</scope>
    <source>
        <strain evidence="4">Isolate 1-1 / race 1 (BBBD)</strain>
        <strain evidence="3">isolate 1-1 / race 1 (BBBD)</strain>
    </source>
</reference>
<organism evidence="2">
    <name type="scientific">Puccinia triticina (isolate 1-1 / race 1 (BBBD))</name>
    <name type="common">Brown leaf rust fungus</name>
    <dbReference type="NCBI Taxonomy" id="630390"/>
    <lineage>
        <taxon>Eukaryota</taxon>
        <taxon>Fungi</taxon>
        <taxon>Dikarya</taxon>
        <taxon>Basidiomycota</taxon>
        <taxon>Pucciniomycotina</taxon>
        <taxon>Pucciniomycetes</taxon>
        <taxon>Pucciniales</taxon>
        <taxon>Pucciniaceae</taxon>
        <taxon>Puccinia</taxon>
    </lineage>
</organism>
<protein>
    <recommendedName>
        <fullName evidence="5">hAT-like transposase RNase-H fold domain-containing protein</fullName>
    </recommendedName>
</protein>
<name>A0A180GA43_PUCT1</name>
<dbReference type="OrthoDB" id="2506001at2759"/>
<reference evidence="2" key="1">
    <citation type="submission" date="2009-11" db="EMBL/GenBank/DDBJ databases">
        <authorList>
            <consortium name="The Broad Institute Genome Sequencing Platform"/>
            <person name="Ward D."/>
            <person name="Feldgarden M."/>
            <person name="Earl A."/>
            <person name="Young S.K."/>
            <person name="Zeng Q."/>
            <person name="Koehrsen M."/>
            <person name="Alvarado L."/>
            <person name="Berlin A."/>
            <person name="Bochicchio J."/>
            <person name="Borenstein D."/>
            <person name="Chapman S.B."/>
            <person name="Chen Z."/>
            <person name="Engels R."/>
            <person name="Freedman E."/>
            <person name="Gellesch M."/>
            <person name="Goldberg J."/>
            <person name="Griggs A."/>
            <person name="Gujja S."/>
            <person name="Heilman E."/>
            <person name="Heiman D."/>
            <person name="Hepburn T."/>
            <person name="Howarth C."/>
            <person name="Jen D."/>
            <person name="Larson L."/>
            <person name="Lewis B."/>
            <person name="Mehta T."/>
            <person name="Park D."/>
            <person name="Pearson M."/>
            <person name="Roberts A."/>
            <person name="Saif S."/>
            <person name="Shea T."/>
            <person name="Shenoy N."/>
            <person name="Sisk P."/>
            <person name="Stolte C."/>
            <person name="Sykes S."/>
            <person name="Thomson T."/>
            <person name="Walk T."/>
            <person name="White J."/>
            <person name="Yandava C."/>
            <person name="Izard J."/>
            <person name="Baranova O.V."/>
            <person name="Blanton J.M."/>
            <person name="Tanner A.C."/>
            <person name="Dewhirst F.E."/>
            <person name="Haas B."/>
            <person name="Nusbaum C."/>
            <person name="Birren B."/>
        </authorList>
    </citation>
    <scope>NUCLEOTIDE SEQUENCE [LARGE SCALE GENOMIC DNA]</scope>
    <source>
        <strain evidence="2">1-1 BBBD Race 1</strain>
    </source>
</reference>
<evidence type="ECO:0000313" key="4">
    <source>
        <dbReference type="Proteomes" id="UP000005240"/>
    </source>
</evidence>
<evidence type="ECO:0000256" key="1">
    <source>
        <dbReference type="SAM" id="MobiDB-lite"/>
    </source>
</evidence>
<evidence type="ECO:0000313" key="3">
    <source>
        <dbReference type="EnsemblFungi" id="PTTG_28670-t43_1-p1"/>
    </source>
</evidence>
<evidence type="ECO:0008006" key="5">
    <source>
        <dbReference type="Google" id="ProtNLM"/>
    </source>
</evidence>
<proteinExistence type="predicted"/>
<dbReference type="VEuPathDB" id="FungiDB:PTTG_28670"/>
<dbReference type="InterPro" id="IPR012337">
    <property type="entry name" value="RNaseH-like_sf"/>
</dbReference>
<dbReference type="EnsemblFungi" id="PTTG_28670-t43_1">
    <property type="protein sequence ID" value="PTTG_28670-t43_1-p1"/>
    <property type="gene ID" value="PTTG_28670"/>
</dbReference>
<keyword evidence="4" id="KW-1185">Reference proteome</keyword>
<gene>
    <name evidence="2" type="ORF">PTTG_28670</name>
</gene>
<sequence>MHCDSSNQAGRNAKGCPKNNEAKASGMKLQPLIDKKRLIDGKQTPMSTFLQTKPVFVNCVLNQIIMIWQVRQTIAWAQIEDSILCAAFLYANPNSLVNNGRQKNLRGFIKLDTKFTLIHDVWMTKGNRSAFIGAAVAYVDSNWDYVFHHIPLKMIPWKHHGNLLAHPIAALLKKHDLYKKMLAQTTDSGSNNNIMASAMYLLLNNNNPSKESDDSWDPASMHIKCFCHKLALIVNAGLYLLLLKALPPGKAKESVLGFFPVFRKVLEEDETELANGAPEVKLAPGPKTNPAELEENDEEKWQSNYGNANNISNNDSASSVNKNKGVTTGTTNIVKTAIQGEHSKTTKLQERISKLDVVIKQITQSAARRANFERVAEEMNVKVSPLIAGYGIRWNIKYQSHRKFIEAPEVIDCLLKEDQGCQP</sequence>
<reference evidence="3" key="4">
    <citation type="submission" date="2025-05" db="UniProtKB">
        <authorList>
            <consortium name="EnsemblFungi"/>
        </authorList>
    </citation>
    <scope>IDENTIFICATION</scope>
    <source>
        <strain evidence="3">isolate 1-1 / race 1 (BBBD)</strain>
    </source>
</reference>
<feature type="region of interest" description="Disordered" evidence="1">
    <location>
        <begin position="276"/>
        <end position="295"/>
    </location>
</feature>
<dbReference type="EMBL" id="ADAS02000126">
    <property type="protein sequence ID" value="OAV89484.1"/>
    <property type="molecule type" value="Genomic_DNA"/>
</dbReference>
<accession>A0A180GA43</accession>
<evidence type="ECO:0000313" key="2">
    <source>
        <dbReference type="EMBL" id="OAV89484.1"/>
    </source>
</evidence>
<feature type="compositionally biased region" description="Polar residues" evidence="1">
    <location>
        <begin position="1"/>
        <end position="10"/>
    </location>
</feature>
<dbReference type="Proteomes" id="UP000005240">
    <property type="component" value="Unassembled WGS sequence"/>
</dbReference>
<dbReference type="SUPFAM" id="SSF53098">
    <property type="entry name" value="Ribonuclease H-like"/>
    <property type="match status" value="1"/>
</dbReference>
<feature type="region of interest" description="Disordered" evidence="1">
    <location>
        <begin position="1"/>
        <end position="22"/>
    </location>
</feature>